<reference evidence="3" key="1">
    <citation type="submission" date="2024-05" db="EMBL/GenBank/DDBJ databases">
        <authorList>
            <person name="Yang L."/>
            <person name="Pan L."/>
        </authorList>
    </citation>
    <scope>NUCLEOTIDE SEQUENCE</scope>
    <source>
        <strain evidence="3">FCG-7</strain>
    </source>
</reference>
<keyword evidence="2" id="KW-0732">Signal</keyword>
<dbReference type="PROSITE" id="PS51257">
    <property type="entry name" value="PROKAR_LIPOPROTEIN"/>
    <property type="match status" value="1"/>
</dbReference>
<evidence type="ECO:0000256" key="1">
    <source>
        <dbReference type="SAM" id="MobiDB-lite"/>
    </source>
</evidence>
<sequence length="127" mass="13491">MKALKTLLLMLPLTLALSACDQLLEAVNKPKANGKAIGAACRHSGRSLEDCYRRNAKVAKSDIFAGWKEMNEYMQSKKIDIVPPPPDVTTGQLSPMEAAAEDPAAQAGSETASAASAVAHKTQDKSH</sequence>
<protein>
    <recommendedName>
        <fullName evidence="4">Lipoprotein</fullName>
    </recommendedName>
</protein>
<feature type="chain" id="PRO_5043649790" description="Lipoprotein" evidence="2">
    <location>
        <begin position="19"/>
        <end position="127"/>
    </location>
</feature>
<dbReference type="EMBL" id="CP157355">
    <property type="protein sequence ID" value="XBL99744.1"/>
    <property type="molecule type" value="Genomic_DNA"/>
</dbReference>
<proteinExistence type="predicted"/>
<dbReference type="KEGG" id="cmav:ABHF33_11800"/>
<evidence type="ECO:0000313" key="3">
    <source>
        <dbReference type="EMBL" id="XBL99744.1"/>
    </source>
</evidence>
<dbReference type="AlphaFoldDB" id="A0AAU7F825"/>
<organism evidence="3">
    <name type="scientific">Chitinibacter mangrovi</name>
    <dbReference type="NCBI Taxonomy" id="3153927"/>
    <lineage>
        <taxon>Bacteria</taxon>
        <taxon>Pseudomonadati</taxon>
        <taxon>Pseudomonadota</taxon>
        <taxon>Betaproteobacteria</taxon>
        <taxon>Neisseriales</taxon>
        <taxon>Chitinibacteraceae</taxon>
        <taxon>Chitinibacter</taxon>
    </lineage>
</organism>
<dbReference type="RefSeq" id="WP_348944149.1">
    <property type="nucleotide sequence ID" value="NZ_CP157355.1"/>
</dbReference>
<evidence type="ECO:0008006" key="4">
    <source>
        <dbReference type="Google" id="ProtNLM"/>
    </source>
</evidence>
<feature type="signal peptide" evidence="2">
    <location>
        <begin position="1"/>
        <end position="18"/>
    </location>
</feature>
<feature type="compositionally biased region" description="Low complexity" evidence="1">
    <location>
        <begin position="101"/>
        <end position="119"/>
    </location>
</feature>
<feature type="region of interest" description="Disordered" evidence="1">
    <location>
        <begin position="79"/>
        <end position="127"/>
    </location>
</feature>
<accession>A0AAU7F825</accession>
<gene>
    <name evidence="3" type="ORF">ABHF33_11800</name>
</gene>
<evidence type="ECO:0000256" key="2">
    <source>
        <dbReference type="SAM" id="SignalP"/>
    </source>
</evidence>
<name>A0AAU7F825_9NEIS</name>